<proteinExistence type="predicted"/>
<feature type="region of interest" description="Disordered" evidence="1">
    <location>
        <begin position="67"/>
        <end position="94"/>
    </location>
</feature>
<sequence>MDVVPFGGSIPSSGLPARAPGPVERSLHWGGSCWIRGKLPVPLLQPAAETEVMPAQRDLCKPQDTWEEVRTPNGPSAEGLPSLPSAGGASAGIQPSFTGTPRFLLYKARPSLAHMGPHHVPAFSPLGAVAAQTWASKLWVSQKLRVPPTGSTGQLTLCGQNGGLEPLGTVRPTGPQRMHPQKTLCLPHFGTSHGKRPLL</sequence>
<keyword evidence="3" id="KW-1185">Reference proteome</keyword>
<name>A0ABQ9TNC8_SAGOE</name>
<organism evidence="2 3">
    <name type="scientific">Saguinus oedipus</name>
    <name type="common">Cotton-top tamarin</name>
    <name type="synonym">Oedipomidas oedipus</name>
    <dbReference type="NCBI Taxonomy" id="9490"/>
    <lineage>
        <taxon>Eukaryota</taxon>
        <taxon>Metazoa</taxon>
        <taxon>Chordata</taxon>
        <taxon>Craniata</taxon>
        <taxon>Vertebrata</taxon>
        <taxon>Euteleostomi</taxon>
        <taxon>Mammalia</taxon>
        <taxon>Eutheria</taxon>
        <taxon>Euarchontoglires</taxon>
        <taxon>Primates</taxon>
        <taxon>Haplorrhini</taxon>
        <taxon>Platyrrhini</taxon>
        <taxon>Cebidae</taxon>
        <taxon>Callitrichinae</taxon>
        <taxon>Saguinus</taxon>
    </lineage>
</organism>
<dbReference type="EMBL" id="JASSZA010000021">
    <property type="protein sequence ID" value="KAK2085717.1"/>
    <property type="molecule type" value="Genomic_DNA"/>
</dbReference>
<evidence type="ECO:0000256" key="1">
    <source>
        <dbReference type="SAM" id="MobiDB-lite"/>
    </source>
</evidence>
<protein>
    <submittedName>
        <fullName evidence="2">Uncharacterized protein</fullName>
    </submittedName>
</protein>
<comment type="caution">
    <text evidence="2">The sequence shown here is derived from an EMBL/GenBank/DDBJ whole genome shotgun (WGS) entry which is preliminary data.</text>
</comment>
<dbReference type="Proteomes" id="UP001266305">
    <property type="component" value="Unassembled WGS sequence"/>
</dbReference>
<reference evidence="2 3" key="1">
    <citation type="submission" date="2023-05" db="EMBL/GenBank/DDBJ databases">
        <title>B98-5 Cell Line De Novo Hybrid Assembly: An Optical Mapping Approach.</title>
        <authorList>
            <person name="Kananen K."/>
            <person name="Auerbach J.A."/>
            <person name="Kautto E."/>
            <person name="Blachly J.S."/>
        </authorList>
    </citation>
    <scope>NUCLEOTIDE SEQUENCE [LARGE SCALE GENOMIC DNA]</scope>
    <source>
        <strain evidence="2">B95-8</strain>
        <tissue evidence="2">Cell line</tissue>
    </source>
</reference>
<feature type="region of interest" description="Disordered" evidence="1">
    <location>
        <begin position="150"/>
        <end position="199"/>
    </location>
</feature>
<evidence type="ECO:0000313" key="2">
    <source>
        <dbReference type="EMBL" id="KAK2085717.1"/>
    </source>
</evidence>
<evidence type="ECO:0000313" key="3">
    <source>
        <dbReference type="Proteomes" id="UP001266305"/>
    </source>
</evidence>
<accession>A0ABQ9TNC8</accession>
<gene>
    <name evidence="2" type="ORF">P7K49_037017</name>
</gene>
<feature type="compositionally biased region" description="Polar residues" evidence="1">
    <location>
        <begin position="150"/>
        <end position="159"/>
    </location>
</feature>